<evidence type="ECO:0008006" key="3">
    <source>
        <dbReference type="Google" id="ProtNLM"/>
    </source>
</evidence>
<dbReference type="EMBL" id="JBHTOP010000005">
    <property type="protein sequence ID" value="MFD1671196.1"/>
    <property type="molecule type" value="Genomic_DNA"/>
</dbReference>
<evidence type="ECO:0000313" key="2">
    <source>
        <dbReference type="Proteomes" id="UP001597267"/>
    </source>
</evidence>
<dbReference type="RefSeq" id="WP_125714121.1">
    <property type="nucleotide sequence ID" value="NZ_JBHTOP010000005.1"/>
</dbReference>
<keyword evidence="2" id="KW-1185">Reference proteome</keyword>
<name>A0ABW4J6B2_9LACO</name>
<dbReference type="SUPFAM" id="SSF48452">
    <property type="entry name" value="TPR-like"/>
    <property type="match status" value="1"/>
</dbReference>
<proteinExistence type="predicted"/>
<evidence type="ECO:0000313" key="1">
    <source>
        <dbReference type="EMBL" id="MFD1671196.1"/>
    </source>
</evidence>
<accession>A0ABW4J6B2</accession>
<dbReference type="Proteomes" id="UP001597267">
    <property type="component" value="Unassembled WGS sequence"/>
</dbReference>
<comment type="caution">
    <text evidence="1">The sequence shown here is derived from an EMBL/GenBank/DDBJ whole genome shotgun (WGS) entry which is preliminary data.</text>
</comment>
<organism evidence="1 2">
    <name type="scientific">Agrilactobacillus yilanensis</name>
    <dbReference type="NCBI Taxonomy" id="2485997"/>
    <lineage>
        <taxon>Bacteria</taxon>
        <taxon>Bacillati</taxon>
        <taxon>Bacillota</taxon>
        <taxon>Bacilli</taxon>
        <taxon>Lactobacillales</taxon>
        <taxon>Lactobacillaceae</taxon>
        <taxon>Agrilactobacillus</taxon>
    </lineage>
</organism>
<sequence>MTADKNGAPSEDFQNLLTKADRYFEAENWAAALNYYQKAYDLKRSFGLNFALVKTLLALSEVNTAVKVAQEYEDLYIEDGSEKLQVYCNLLGDDHQFIAALRLLPNLTTKMLQQMTQTAIEAMMADYQQIASAKIERTIKASFELVNGTNEKNLAVIAELKRLPLSDYVVALRLVTTNTYIHPLYKAELLSFIAPLKVAETMPMQWFGEDKTVRLDKLPESHQTPALTAAVKEIQTQAHLDLFLEKTAVETLNLQFLLLYPFSDTVVTDPQAWAQVLLQQIQALSGVKTQNQGYTTLIQWQKRLSDLIDQLIY</sequence>
<dbReference type="InterPro" id="IPR011990">
    <property type="entry name" value="TPR-like_helical_dom_sf"/>
</dbReference>
<gene>
    <name evidence="1" type="ORF">ACFQ5M_03685</name>
</gene>
<reference evidence="2" key="1">
    <citation type="journal article" date="2019" name="Int. J. Syst. Evol. Microbiol.">
        <title>The Global Catalogue of Microorganisms (GCM) 10K type strain sequencing project: providing services to taxonomists for standard genome sequencing and annotation.</title>
        <authorList>
            <consortium name="The Broad Institute Genomics Platform"/>
            <consortium name="The Broad Institute Genome Sequencing Center for Infectious Disease"/>
            <person name="Wu L."/>
            <person name="Ma J."/>
        </authorList>
    </citation>
    <scope>NUCLEOTIDE SEQUENCE [LARGE SCALE GENOMIC DNA]</scope>
    <source>
        <strain evidence="2">CCM 8896</strain>
    </source>
</reference>
<protein>
    <recommendedName>
        <fullName evidence="3">Tetratricopeptide repeat protein</fullName>
    </recommendedName>
</protein>